<evidence type="ECO:0000256" key="1">
    <source>
        <dbReference type="ARBA" id="ARBA00009242"/>
    </source>
</evidence>
<comment type="caution">
    <text evidence="3">The sequence shown here is derived from an EMBL/GenBank/DDBJ whole genome shotgun (WGS) entry which is preliminary data.</text>
</comment>
<dbReference type="SUPFAM" id="SSF49785">
    <property type="entry name" value="Galactose-binding domain-like"/>
    <property type="match status" value="2"/>
</dbReference>
<reference evidence="3 4" key="1">
    <citation type="journal article" date="2020" name="bioRxiv">
        <title>Metabolic contributions of an alphaproteobacterial endosymbiont in the apicomplexan Cardiosporidium cionae.</title>
        <authorList>
            <person name="Hunter E.S."/>
            <person name="Paight C.J."/>
            <person name="Lane C.E."/>
        </authorList>
    </citation>
    <scope>NUCLEOTIDE SEQUENCE [LARGE SCALE GENOMIC DNA]</scope>
    <source>
        <strain evidence="3">ESH_2018</strain>
    </source>
</reference>
<feature type="domain" description="Allantoicase" evidence="2">
    <location>
        <begin position="140"/>
        <end position="319"/>
    </location>
</feature>
<organism evidence="3 4">
    <name type="scientific">Cardiosporidium cionae</name>
    <dbReference type="NCBI Taxonomy" id="476202"/>
    <lineage>
        <taxon>Eukaryota</taxon>
        <taxon>Sar</taxon>
        <taxon>Alveolata</taxon>
        <taxon>Apicomplexa</taxon>
        <taxon>Aconoidasida</taxon>
        <taxon>Nephromycida</taxon>
        <taxon>Cardiosporidium</taxon>
    </lineage>
</organism>
<sequence length="323" mass="36404">MIGVIKGIEIDTSHFTGNFPPKVSVEAAYIENLEIELEELIGVQNTHDMGICSPDDEIELVDRFLQSKTTWTMLIDPMNLQPGFAETAHHKIIVKDMKKMSHIRLNLLPDGGIARFRVYGETQPVLPRETLVDLASSLNGGIALGWSDQHYGTPKNLLLPHPPLSMKNGWETARSPNRPPFYVLGEDGTILNFHSNEWTILKLAATGSIECISLDTRHFKGNYPESCEIKSLHNEKLAKMDLLEQCRYIARNKEDMEWKTLLSRTRMQPHSIVDYCVEAKKGEYKDAKPLLISRGLSTHLFLIIYPDGGISRLRVWGRVGSGA</sequence>
<gene>
    <name evidence="3" type="ORF">IE077_004566</name>
</gene>
<accession>A0ABQ7J7R8</accession>
<evidence type="ECO:0000313" key="3">
    <source>
        <dbReference type="EMBL" id="KAF8820024.1"/>
    </source>
</evidence>
<dbReference type="PANTHER" id="PTHR12045:SF3">
    <property type="entry name" value="INACTIVE ALLANTOICASE-RELATED"/>
    <property type="match status" value="1"/>
</dbReference>
<keyword evidence="4" id="KW-1185">Reference proteome</keyword>
<dbReference type="Proteomes" id="UP000823046">
    <property type="component" value="Unassembled WGS sequence"/>
</dbReference>
<comment type="similarity">
    <text evidence="1">Belongs to the allantoicase family.</text>
</comment>
<feature type="domain" description="Allantoicase" evidence="2">
    <location>
        <begin position="3"/>
        <end position="122"/>
    </location>
</feature>
<evidence type="ECO:0000313" key="4">
    <source>
        <dbReference type="Proteomes" id="UP000823046"/>
    </source>
</evidence>
<evidence type="ECO:0000259" key="2">
    <source>
        <dbReference type="Pfam" id="PF03561"/>
    </source>
</evidence>
<dbReference type="InterPro" id="IPR015908">
    <property type="entry name" value="Allantoicase_dom"/>
</dbReference>
<proteinExistence type="inferred from homology"/>
<dbReference type="Gene3D" id="2.60.120.260">
    <property type="entry name" value="Galactose-binding domain-like"/>
    <property type="match status" value="2"/>
</dbReference>
<protein>
    <submittedName>
        <fullName evidence="3">Allantoicase</fullName>
    </submittedName>
</protein>
<name>A0ABQ7J7R8_9APIC</name>
<dbReference type="InterPro" id="IPR005164">
    <property type="entry name" value="Allantoicase"/>
</dbReference>
<dbReference type="InterPro" id="IPR008979">
    <property type="entry name" value="Galactose-bd-like_sf"/>
</dbReference>
<dbReference type="EMBL" id="JADAQX010000509">
    <property type="protein sequence ID" value="KAF8820024.1"/>
    <property type="molecule type" value="Genomic_DNA"/>
</dbReference>
<dbReference type="PANTHER" id="PTHR12045">
    <property type="entry name" value="ALLANTOICASE"/>
    <property type="match status" value="1"/>
</dbReference>
<dbReference type="Pfam" id="PF03561">
    <property type="entry name" value="Allantoicase"/>
    <property type="match status" value="2"/>
</dbReference>